<gene>
    <name evidence="1" type="ORF">B0H16DRAFT_1463876</name>
</gene>
<keyword evidence="2" id="KW-1185">Reference proteome</keyword>
<evidence type="ECO:0000313" key="2">
    <source>
        <dbReference type="Proteomes" id="UP001215598"/>
    </source>
</evidence>
<protein>
    <recommendedName>
        <fullName evidence="3">F-box domain-containing protein</fullName>
    </recommendedName>
</protein>
<dbReference type="Proteomes" id="UP001215598">
    <property type="component" value="Unassembled WGS sequence"/>
</dbReference>
<dbReference type="EMBL" id="JARKIB010000093">
    <property type="protein sequence ID" value="KAJ7742791.1"/>
    <property type="molecule type" value="Genomic_DNA"/>
</dbReference>
<organism evidence="1 2">
    <name type="scientific">Mycena metata</name>
    <dbReference type="NCBI Taxonomy" id="1033252"/>
    <lineage>
        <taxon>Eukaryota</taxon>
        <taxon>Fungi</taxon>
        <taxon>Dikarya</taxon>
        <taxon>Basidiomycota</taxon>
        <taxon>Agaricomycotina</taxon>
        <taxon>Agaricomycetes</taxon>
        <taxon>Agaricomycetidae</taxon>
        <taxon>Agaricales</taxon>
        <taxon>Marasmiineae</taxon>
        <taxon>Mycenaceae</taxon>
        <taxon>Mycena</taxon>
    </lineage>
</organism>
<comment type="caution">
    <text evidence="1">The sequence shown here is derived from an EMBL/GenBank/DDBJ whole genome shotgun (WGS) entry which is preliminary data.</text>
</comment>
<name>A0AAD7IIP8_9AGAR</name>
<proteinExistence type="predicted"/>
<dbReference type="AlphaFoldDB" id="A0AAD7IIP8"/>
<evidence type="ECO:0000313" key="1">
    <source>
        <dbReference type="EMBL" id="KAJ7742791.1"/>
    </source>
</evidence>
<evidence type="ECO:0008006" key="3">
    <source>
        <dbReference type="Google" id="ProtNLM"/>
    </source>
</evidence>
<sequence length="423" mass="47804">MKPKNITLRRRLAYVESQLETEALPSRHSLRLTEERQCRLVEEKISIQRSLDSIVYPILTLPVEVTAEIFVHCLPERSFHPSGKVAPLLLSGICRQWRDIACSTPKLWAVLGLNFSRGLRPNFQLLLLEWLRRARTARLSLRLARAHGRSDPSLTSLPLTNNHWAHPNSFHGAFFTPAQCFELLSLTPRLTRCDFVGMASDPFPSESPLAARLIMKSLHHLRISPLGYLILDWVASPVLRSLEIAGDIWAPGASILQTFDAVFYDPLARLGNLREGLNAMPLLTSLRLALNSLTSVFGLLRMLNESTAFLSSIQKIELCVPYYLSWTDSDFETLTNVLTSIRWEAKPGVARLVDFKLRIPSFHTPLDDRITACVSELRGNLKGMNISVNVASEYGTLPFFTMHFTLFFGCQDCEDFSIEPKNE</sequence>
<reference evidence="1" key="1">
    <citation type="submission" date="2023-03" db="EMBL/GenBank/DDBJ databases">
        <title>Massive genome expansion in bonnet fungi (Mycena s.s.) driven by repeated elements and novel gene families across ecological guilds.</title>
        <authorList>
            <consortium name="Lawrence Berkeley National Laboratory"/>
            <person name="Harder C.B."/>
            <person name="Miyauchi S."/>
            <person name="Viragh M."/>
            <person name="Kuo A."/>
            <person name="Thoen E."/>
            <person name="Andreopoulos B."/>
            <person name="Lu D."/>
            <person name="Skrede I."/>
            <person name="Drula E."/>
            <person name="Henrissat B."/>
            <person name="Morin E."/>
            <person name="Kohler A."/>
            <person name="Barry K."/>
            <person name="LaButti K."/>
            <person name="Morin E."/>
            <person name="Salamov A."/>
            <person name="Lipzen A."/>
            <person name="Mereny Z."/>
            <person name="Hegedus B."/>
            <person name="Baldrian P."/>
            <person name="Stursova M."/>
            <person name="Weitz H."/>
            <person name="Taylor A."/>
            <person name="Grigoriev I.V."/>
            <person name="Nagy L.G."/>
            <person name="Martin F."/>
            <person name="Kauserud H."/>
        </authorList>
    </citation>
    <scope>NUCLEOTIDE SEQUENCE</scope>
    <source>
        <strain evidence="1">CBHHK182m</strain>
    </source>
</reference>
<accession>A0AAD7IIP8</accession>